<dbReference type="Proteomes" id="UP000623842">
    <property type="component" value="Unassembled WGS sequence"/>
</dbReference>
<dbReference type="AlphaFoldDB" id="A0A919BMR1"/>
<keyword evidence="2" id="KW-1185">Reference proteome</keyword>
<reference evidence="1" key="2">
    <citation type="submission" date="2020-09" db="EMBL/GenBank/DDBJ databases">
        <authorList>
            <person name="Sun Q."/>
            <person name="Kim S."/>
        </authorList>
    </citation>
    <scope>NUCLEOTIDE SEQUENCE</scope>
    <source>
        <strain evidence="1">KCTC 42731</strain>
    </source>
</reference>
<sequence length="65" mass="7191">MNRQVQLFYMCDGLTCVIPEFKQLAIFTIVNVCLTASELMLKTASIGLMRNKLLVSSDTTGMISS</sequence>
<accession>A0A919BMR1</accession>
<comment type="caution">
    <text evidence="1">The sequence shown here is derived from an EMBL/GenBank/DDBJ whole genome shotgun (WGS) entry which is preliminary data.</text>
</comment>
<proteinExistence type="predicted"/>
<evidence type="ECO:0000313" key="1">
    <source>
        <dbReference type="EMBL" id="GHG01768.1"/>
    </source>
</evidence>
<dbReference type="EMBL" id="BNCK01000008">
    <property type="protein sequence ID" value="GHG01768.1"/>
    <property type="molecule type" value="Genomic_DNA"/>
</dbReference>
<name>A0A919BMR1_9GAMM</name>
<protein>
    <submittedName>
        <fullName evidence="1">Uncharacterized protein</fullName>
    </submittedName>
</protein>
<gene>
    <name evidence="1" type="ORF">GCM10017161_33170</name>
</gene>
<reference evidence="1" key="1">
    <citation type="journal article" date="2014" name="Int. J. Syst. Evol. Microbiol.">
        <title>Complete genome sequence of Corynebacterium casei LMG S-19264T (=DSM 44701T), isolated from a smear-ripened cheese.</title>
        <authorList>
            <consortium name="US DOE Joint Genome Institute (JGI-PGF)"/>
            <person name="Walter F."/>
            <person name="Albersmeier A."/>
            <person name="Kalinowski J."/>
            <person name="Ruckert C."/>
        </authorList>
    </citation>
    <scope>NUCLEOTIDE SEQUENCE</scope>
    <source>
        <strain evidence="1">KCTC 42731</strain>
    </source>
</reference>
<organism evidence="1 2">
    <name type="scientific">Thalassotalea marina</name>
    <dbReference type="NCBI Taxonomy" id="1673741"/>
    <lineage>
        <taxon>Bacteria</taxon>
        <taxon>Pseudomonadati</taxon>
        <taxon>Pseudomonadota</taxon>
        <taxon>Gammaproteobacteria</taxon>
        <taxon>Alteromonadales</taxon>
        <taxon>Colwelliaceae</taxon>
        <taxon>Thalassotalea</taxon>
    </lineage>
</organism>
<evidence type="ECO:0000313" key="2">
    <source>
        <dbReference type="Proteomes" id="UP000623842"/>
    </source>
</evidence>